<evidence type="ECO:0000256" key="5">
    <source>
        <dbReference type="ARBA" id="ARBA00022741"/>
    </source>
</evidence>
<evidence type="ECO:0000256" key="1">
    <source>
        <dbReference type="ARBA" id="ARBA00022448"/>
    </source>
</evidence>
<keyword evidence="4 11" id="KW-0812">Transmembrane</keyword>
<accession>A0A1H8MN96</accession>
<dbReference type="Proteomes" id="UP000198761">
    <property type="component" value="Unassembled WGS sequence"/>
</dbReference>
<dbReference type="NCBIfam" id="TIGR00681">
    <property type="entry name" value="kdpC"/>
    <property type="match status" value="1"/>
</dbReference>
<dbReference type="PANTHER" id="PTHR30042">
    <property type="entry name" value="POTASSIUM-TRANSPORTING ATPASE C CHAIN"/>
    <property type="match status" value="1"/>
</dbReference>
<evidence type="ECO:0000256" key="7">
    <source>
        <dbReference type="ARBA" id="ARBA00022958"/>
    </source>
</evidence>
<name>A0A1H8MN96_9RHOB</name>
<evidence type="ECO:0000256" key="8">
    <source>
        <dbReference type="ARBA" id="ARBA00022989"/>
    </source>
</evidence>
<comment type="subcellular location">
    <subcellularLocation>
        <location evidence="11">Cell membrane</location>
        <topology evidence="11">Single-pass membrane protein</topology>
    </subcellularLocation>
</comment>
<keyword evidence="3 11" id="KW-0633">Potassium transport</keyword>
<dbReference type="OrthoDB" id="9788285at2"/>
<keyword evidence="13" id="KW-1185">Reference proteome</keyword>
<dbReference type="InterPro" id="IPR003820">
    <property type="entry name" value="KdpC"/>
</dbReference>
<dbReference type="GO" id="GO:0005886">
    <property type="term" value="C:plasma membrane"/>
    <property type="evidence" value="ECO:0007669"/>
    <property type="project" value="UniProtKB-SubCell"/>
</dbReference>
<evidence type="ECO:0000256" key="9">
    <source>
        <dbReference type="ARBA" id="ARBA00023065"/>
    </source>
</evidence>
<dbReference type="GO" id="GO:0008556">
    <property type="term" value="F:P-type potassium transmembrane transporter activity"/>
    <property type="evidence" value="ECO:0007669"/>
    <property type="project" value="InterPro"/>
</dbReference>
<evidence type="ECO:0000256" key="11">
    <source>
        <dbReference type="HAMAP-Rule" id="MF_00276"/>
    </source>
</evidence>
<dbReference type="RefSeq" id="WP_091303453.1">
    <property type="nucleotide sequence ID" value="NZ_FOCE01000014.1"/>
</dbReference>
<comment type="similarity">
    <text evidence="11">Belongs to the KdpC family.</text>
</comment>
<organism evidence="12 13">
    <name type="scientific">Gemmobacter aquatilis</name>
    <dbReference type="NCBI Taxonomy" id="933059"/>
    <lineage>
        <taxon>Bacteria</taxon>
        <taxon>Pseudomonadati</taxon>
        <taxon>Pseudomonadota</taxon>
        <taxon>Alphaproteobacteria</taxon>
        <taxon>Rhodobacterales</taxon>
        <taxon>Paracoccaceae</taxon>
        <taxon>Gemmobacter</taxon>
    </lineage>
</organism>
<reference evidence="12 13" key="1">
    <citation type="submission" date="2016-10" db="EMBL/GenBank/DDBJ databases">
        <authorList>
            <person name="de Groot N.N."/>
        </authorList>
    </citation>
    <scope>NUCLEOTIDE SEQUENCE [LARGE SCALE GENOMIC DNA]</scope>
    <source>
        <strain evidence="12 13">DSM 3857</strain>
    </source>
</reference>
<dbReference type="PIRSF" id="PIRSF001296">
    <property type="entry name" value="K_ATPase_KdpC"/>
    <property type="match status" value="1"/>
</dbReference>
<evidence type="ECO:0000256" key="6">
    <source>
        <dbReference type="ARBA" id="ARBA00022840"/>
    </source>
</evidence>
<evidence type="ECO:0000256" key="2">
    <source>
        <dbReference type="ARBA" id="ARBA00022475"/>
    </source>
</evidence>
<dbReference type="EMBL" id="FOCE01000014">
    <property type="protein sequence ID" value="SEO18807.1"/>
    <property type="molecule type" value="Genomic_DNA"/>
</dbReference>
<dbReference type="STRING" id="933059.SAMN04488103_1146"/>
<dbReference type="HAMAP" id="MF_00276">
    <property type="entry name" value="KdpC"/>
    <property type="match status" value="1"/>
</dbReference>
<comment type="function">
    <text evidence="11">Part of the high-affinity ATP-driven potassium transport (or Kdp) system, which catalyzes the hydrolysis of ATP coupled with the electrogenic transport of potassium into the cytoplasm. This subunit acts as a catalytic chaperone that increases the ATP-binding affinity of the ATP-hydrolyzing subunit KdpB by the formation of a transient KdpB/KdpC/ATP ternary complex.</text>
</comment>
<dbReference type="AlphaFoldDB" id="A0A1H8MN96"/>
<gene>
    <name evidence="11" type="primary">kdpC</name>
    <name evidence="12" type="ORF">SAMN04488103_1146</name>
</gene>
<evidence type="ECO:0000313" key="12">
    <source>
        <dbReference type="EMBL" id="SEO18807.1"/>
    </source>
</evidence>
<proteinExistence type="inferred from homology"/>
<evidence type="ECO:0000313" key="13">
    <source>
        <dbReference type="Proteomes" id="UP000198761"/>
    </source>
</evidence>
<keyword evidence="6 11" id="KW-0067">ATP-binding</keyword>
<keyword evidence="2 11" id="KW-1003">Cell membrane</keyword>
<dbReference type="NCBIfam" id="NF001454">
    <property type="entry name" value="PRK00315.1"/>
    <property type="match status" value="1"/>
</dbReference>
<evidence type="ECO:0000256" key="3">
    <source>
        <dbReference type="ARBA" id="ARBA00022538"/>
    </source>
</evidence>
<protein>
    <recommendedName>
        <fullName evidence="11">Potassium-transporting ATPase KdpC subunit</fullName>
    </recommendedName>
    <alternativeName>
        <fullName evidence="11">ATP phosphohydrolase [potassium-transporting] C chain</fullName>
    </alternativeName>
    <alternativeName>
        <fullName evidence="11">Potassium-binding and translocating subunit C</fullName>
    </alternativeName>
    <alternativeName>
        <fullName evidence="11">Potassium-translocating ATPase C chain</fullName>
    </alternativeName>
</protein>
<keyword evidence="10 11" id="KW-0472">Membrane</keyword>
<evidence type="ECO:0000256" key="4">
    <source>
        <dbReference type="ARBA" id="ARBA00022692"/>
    </source>
</evidence>
<keyword evidence="7 11" id="KW-0630">Potassium</keyword>
<keyword evidence="1 11" id="KW-0813">Transport</keyword>
<evidence type="ECO:0000256" key="10">
    <source>
        <dbReference type="ARBA" id="ARBA00023136"/>
    </source>
</evidence>
<keyword evidence="5 11" id="KW-0547">Nucleotide-binding</keyword>
<keyword evidence="9 11" id="KW-0406">Ion transport</keyword>
<comment type="subunit">
    <text evidence="11">The system is composed of three essential subunits: KdpA, KdpB and KdpC.</text>
</comment>
<dbReference type="GO" id="GO:0005524">
    <property type="term" value="F:ATP binding"/>
    <property type="evidence" value="ECO:0007669"/>
    <property type="project" value="UniProtKB-UniRule"/>
</dbReference>
<dbReference type="PANTHER" id="PTHR30042:SF2">
    <property type="entry name" value="POTASSIUM-TRANSPORTING ATPASE KDPC SUBUNIT"/>
    <property type="match status" value="1"/>
</dbReference>
<sequence length="177" mass="18351">MTHLRPAITLLALFTLLLGLAYPLVLTGIASALFPHQSQGSPVVVGDQLIGSSLIGQAFAEPGYFHPRPSAGGYDPMASGGSNLGPTSAKLIERIKAEATPGIPADAVTTSASGLDPDISPENALSQVARVAKARGMPEDTIRALVQAQTESRLWGLIGEPRVHVLALNLALDALTQ</sequence>
<dbReference type="Pfam" id="PF02669">
    <property type="entry name" value="KdpC"/>
    <property type="match status" value="1"/>
</dbReference>
<keyword evidence="8 11" id="KW-1133">Transmembrane helix</keyword>